<dbReference type="Proteomes" id="UP001596215">
    <property type="component" value="Unassembled WGS sequence"/>
</dbReference>
<dbReference type="Gene3D" id="2.60.460.10">
    <property type="entry name" value="protein yfey like domain"/>
    <property type="match status" value="1"/>
</dbReference>
<dbReference type="InterPro" id="IPR038714">
    <property type="entry name" value="YfeY-like_sf"/>
</dbReference>
<proteinExistence type="predicted"/>
<feature type="signal peptide" evidence="1">
    <location>
        <begin position="1"/>
        <end position="21"/>
    </location>
</feature>
<protein>
    <submittedName>
        <fullName evidence="2">RpoE-regulated lipoprotein</fullName>
    </submittedName>
</protein>
<reference evidence="3" key="1">
    <citation type="journal article" date="2019" name="Int. J. Syst. Evol. Microbiol.">
        <title>The Global Catalogue of Microorganisms (GCM) 10K type strain sequencing project: providing services to taxonomists for standard genome sequencing and annotation.</title>
        <authorList>
            <consortium name="The Broad Institute Genomics Platform"/>
            <consortium name="The Broad Institute Genome Sequencing Center for Infectious Disease"/>
            <person name="Wu L."/>
            <person name="Ma J."/>
        </authorList>
    </citation>
    <scope>NUCLEOTIDE SEQUENCE [LARGE SCALE GENOMIC DNA]</scope>
    <source>
        <strain evidence="3">CGMCC 4.1530</strain>
    </source>
</reference>
<dbReference type="PROSITE" id="PS51257">
    <property type="entry name" value="PROKAR_LIPOPROTEIN"/>
    <property type="match status" value="1"/>
</dbReference>
<dbReference type="EMBL" id="JBHSUC010000012">
    <property type="protein sequence ID" value="MFC6362599.1"/>
    <property type="molecule type" value="Genomic_DNA"/>
</dbReference>
<evidence type="ECO:0000313" key="2">
    <source>
        <dbReference type="EMBL" id="MFC6362599.1"/>
    </source>
</evidence>
<organism evidence="2 3">
    <name type="scientific">Tatumella punctata</name>
    <dbReference type="NCBI Taxonomy" id="399969"/>
    <lineage>
        <taxon>Bacteria</taxon>
        <taxon>Pseudomonadati</taxon>
        <taxon>Pseudomonadota</taxon>
        <taxon>Gammaproteobacteria</taxon>
        <taxon>Enterobacterales</taxon>
        <taxon>Erwiniaceae</taxon>
        <taxon>Tatumella</taxon>
    </lineage>
</organism>
<name>A0ABW1VP16_9GAMM</name>
<dbReference type="RefSeq" id="WP_212708451.1">
    <property type="nucleotide sequence ID" value="NZ_BAAAFW010000093.1"/>
</dbReference>
<dbReference type="Pfam" id="PF06572">
    <property type="entry name" value="DUF1131"/>
    <property type="match status" value="1"/>
</dbReference>
<evidence type="ECO:0000313" key="3">
    <source>
        <dbReference type="Proteomes" id="UP001596215"/>
    </source>
</evidence>
<feature type="chain" id="PRO_5046360797" evidence="1">
    <location>
        <begin position="22"/>
        <end position="210"/>
    </location>
</feature>
<keyword evidence="1" id="KW-0732">Signal</keyword>
<sequence>MKLLKTTLLSGVILLSGCAGSGNHDVSGNDPVRWWNPLSYSWSSALPWHWFGASATVSEQGVGGLTGLTPMTEAGISEALGSDYQLRQGMRTENGDIVTFWQALRDGQVMLVIQGQSTVSRIDVSDPAITSASGVKTGSKFSEVYTQAFGHCQPLENGEQVSCQAPDSQHIRYIYQGEWHGPQGIMPADETLKNWTLTRIVWQQSLSGGV</sequence>
<gene>
    <name evidence="2" type="ORF">ACFP73_10930</name>
</gene>
<keyword evidence="2" id="KW-0449">Lipoprotein</keyword>
<comment type="caution">
    <text evidence="2">The sequence shown here is derived from an EMBL/GenBank/DDBJ whole genome shotgun (WGS) entry which is preliminary data.</text>
</comment>
<keyword evidence="3" id="KW-1185">Reference proteome</keyword>
<dbReference type="InterPro" id="IPR010938">
    <property type="entry name" value="DUF1131"/>
</dbReference>
<accession>A0ABW1VP16</accession>
<dbReference type="NCBIfam" id="NF007990">
    <property type="entry name" value="PRK10718.1"/>
    <property type="match status" value="1"/>
</dbReference>
<evidence type="ECO:0000256" key="1">
    <source>
        <dbReference type="SAM" id="SignalP"/>
    </source>
</evidence>